<dbReference type="Gene3D" id="2.130.10.120">
    <property type="entry name" value="Prolyl oligopeptidase, N-terminal domain"/>
    <property type="match status" value="1"/>
</dbReference>
<evidence type="ECO:0000259" key="7">
    <source>
        <dbReference type="Pfam" id="PF02897"/>
    </source>
</evidence>
<feature type="region of interest" description="Disordered" evidence="5">
    <location>
        <begin position="1"/>
        <end position="27"/>
    </location>
</feature>
<keyword evidence="4" id="KW-0720">Serine protease</keyword>
<dbReference type="InterPro" id="IPR001375">
    <property type="entry name" value="Peptidase_S9_cat"/>
</dbReference>
<feature type="domain" description="Peptidase S9A N-terminal" evidence="7">
    <location>
        <begin position="14"/>
        <end position="449"/>
    </location>
</feature>
<dbReference type="Pfam" id="PF00326">
    <property type="entry name" value="Peptidase_S9"/>
    <property type="match status" value="1"/>
</dbReference>
<evidence type="ECO:0000256" key="1">
    <source>
        <dbReference type="ARBA" id="ARBA00005228"/>
    </source>
</evidence>
<dbReference type="InterPro" id="IPR029058">
    <property type="entry name" value="AB_hydrolase_fold"/>
</dbReference>
<keyword evidence="2" id="KW-0645">Protease</keyword>
<feature type="domain" description="Peptidase S9 prolyl oligopeptidase catalytic" evidence="6">
    <location>
        <begin position="507"/>
        <end position="707"/>
    </location>
</feature>
<dbReference type="PROSITE" id="PS00708">
    <property type="entry name" value="PRO_ENDOPEP_SER"/>
    <property type="match status" value="1"/>
</dbReference>
<evidence type="ECO:0000256" key="3">
    <source>
        <dbReference type="ARBA" id="ARBA00022801"/>
    </source>
</evidence>
<dbReference type="InterPro" id="IPR023302">
    <property type="entry name" value="Pept_S9A_N"/>
</dbReference>
<proteinExistence type="inferred from homology"/>
<dbReference type="PANTHER" id="PTHR11757">
    <property type="entry name" value="PROTEASE FAMILY S9A OLIGOPEPTIDASE"/>
    <property type="match status" value="1"/>
</dbReference>
<comment type="similarity">
    <text evidence="1">Belongs to the peptidase S9A family.</text>
</comment>
<evidence type="ECO:0000313" key="8">
    <source>
        <dbReference type="EMBL" id="MFC0581699.1"/>
    </source>
</evidence>
<dbReference type="Proteomes" id="UP001589862">
    <property type="component" value="Unassembled WGS sequence"/>
</dbReference>
<dbReference type="PANTHER" id="PTHR11757:SF19">
    <property type="entry name" value="PROLYL ENDOPEPTIDASE-LIKE"/>
    <property type="match status" value="1"/>
</dbReference>
<organism evidence="8 9">
    <name type="scientific">Micrococcoides hystricis</name>
    <dbReference type="NCBI Taxonomy" id="1572761"/>
    <lineage>
        <taxon>Bacteria</taxon>
        <taxon>Bacillati</taxon>
        <taxon>Actinomycetota</taxon>
        <taxon>Actinomycetes</taxon>
        <taxon>Micrococcales</taxon>
        <taxon>Micrococcaceae</taxon>
        <taxon>Micrococcoides</taxon>
    </lineage>
</organism>
<dbReference type="Pfam" id="PF02897">
    <property type="entry name" value="Peptidase_S9_N"/>
    <property type="match status" value="1"/>
</dbReference>
<dbReference type="PRINTS" id="PR00862">
    <property type="entry name" value="PROLIGOPTASE"/>
</dbReference>
<accession>A0ABV6P996</accession>
<protein>
    <submittedName>
        <fullName evidence="8">S9 family peptidase</fullName>
    </submittedName>
</protein>
<dbReference type="SUPFAM" id="SSF50993">
    <property type="entry name" value="Peptidase/esterase 'gauge' domain"/>
    <property type="match status" value="1"/>
</dbReference>
<dbReference type="InterPro" id="IPR002471">
    <property type="entry name" value="Pept_S9_AS"/>
</dbReference>
<dbReference type="RefSeq" id="WP_377458384.1">
    <property type="nucleotide sequence ID" value="NZ_JBHLUB010000023.1"/>
</dbReference>
<evidence type="ECO:0000256" key="4">
    <source>
        <dbReference type="ARBA" id="ARBA00022825"/>
    </source>
</evidence>
<dbReference type="SUPFAM" id="SSF53474">
    <property type="entry name" value="alpha/beta-Hydrolases"/>
    <property type="match status" value="1"/>
</dbReference>
<sequence>MITSSTDASQNAAPVAPRRPTTRSHHGHDFIDDYEWLRDKDSPEVLGLMQQELDYAQAATEQLNPLRAELFEEIKNRNVETVVSAPTRKGDWWYTVRNTEDTQYPRYYRLPASNTGDARADYTAPVLLDAAPDPAEELILDCNELAAGQEFFSLGGLTVSEDGTLMAYATDTTGDERFTIYFKDLNTGQLRAEQIDGAFYSLAFDPTGKRLFYTVVDATWRPHQIKVHTLGTDPATDTVLFQEDEASMWLDFGLTEQRDELLISVGNSEYSESWGYLLTDPEASLTKYIDRDQQLLHSVDAVVESDGERHYVLTHDRYGPNNAISLVARDEFAKPLHQQRWRHIIDHRDDVKLDGAARNKSFLVVEARKDTAPRVLVLPLTELEKAGTDQDLFGQLIEPHFDEELYSLGAAYLSIDSDLIRLGLTSFTTADQLWDWWVAQDSLTLVKERAVRDYNAADYVVERLWAPAADGTKIPLSVMRHKDVKQDGTAPMFIYGYGSYEISIDPSFSIPRLSLLDRGVVYVVAHIRGGGELGRSWYTEGKKLHKMRSFTDFVDATRYMGSTGWIDPEKVAAAGRSAGGLLMGAITNLAPELYKLIIAGVPFVDPLTSILDPELPLSALEWEEWGNPITDPEVYEYMRSYSPYENITDRHYPTVLAVTNLHDTRVLYVEPAKWVQLLRRHQQAAAPILLKIDMEGGHGGGSGRHKSWQDWAWEHAVALDIFGISAK</sequence>
<keyword evidence="9" id="KW-1185">Reference proteome</keyword>
<comment type="caution">
    <text evidence="8">The sequence shown here is derived from an EMBL/GenBank/DDBJ whole genome shotgun (WGS) entry which is preliminary data.</text>
</comment>
<dbReference type="InterPro" id="IPR002470">
    <property type="entry name" value="Peptidase_S9A"/>
</dbReference>
<dbReference type="Gene3D" id="3.40.50.1820">
    <property type="entry name" value="alpha/beta hydrolase"/>
    <property type="match status" value="1"/>
</dbReference>
<gene>
    <name evidence="8" type="ORF">ACFFFR_04780</name>
</gene>
<dbReference type="InterPro" id="IPR051543">
    <property type="entry name" value="Serine_Peptidase_S9A"/>
</dbReference>
<evidence type="ECO:0000259" key="6">
    <source>
        <dbReference type="Pfam" id="PF00326"/>
    </source>
</evidence>
<evidence type="ECO:0000256" key="5">
    <source>
        <dbReference type="SAM" id="MobiDB-lite"/>
    </source>
</evidence>
<dbReference type="EMBL" id="JBHLUB010000023">
    <property type="protein sequence ID" value="MFC0581699.1"/>
    <property type="molecule type" value="Genomic_DNA"/>
</dbReference>
<name>A0ABV6P996_9MICC</name>
<keyword evidence="3" id="KW-0378">Hydrolase</keyword>
<feature type="compositionally biased region" description="Polar residues" evidence="5">
    <location>
        <begin position="1"/>
        <end position="12"/>
    </location>
</feature>
<evidence type="ECO:0000313" key="9">
    <source>
        <dbReference type="Proteomes" id="UP001589862"/>
    </source>
</evidence>
<evidence type="ECO:0000256" key="2">
    <source>
        <dbReference type="ARBA" id="ARBA00022670"/>
    </source>
</evidence>
<reference evidence="8 9" key="1">
    <citation type="submission" date="2024-09" db="EMBL/GenBank/DDBJ databases">
        <authorList>
            <person name="Sun Q."/>
            <person name="Mori K."/>
        </authorList>
    </citation>
    <scope>NUCLEOTIDE SEQUENCE [LARGE SCALE GENOMIC DNA]</scope>
    <source>
        <strain evidence="8 9">NCAIM B.02604</strain>
    </source>
</reference>